<evidence type="ECO:0000313" key="5">
    <source>
        <dbReference type="Proteomes" id="UP001189429"/>
    </source>
</evidence>
<reference evidence="4" key="1">
    <citation type="submission" date="2023-10" db="EMBL/GenBank/DDBJ databases">
        <authorList>
            <person name="Chen Y."/>
            <person name="Shah S."/>
            <person name="Dougan E. K."/>
            <person name="Thang M."/>
            <person name="Chan C."/>
        </authorList>
    </citation>
    <scope>NUCLEOTIDE SEQUENCE [LARGE SCALE GENOMIC DNA]</scope>
</reference>
<dbReference type="Proteomes" id="UP001189429">
    <property type="component" value="Unassembled WGS sequence"/>
</dbReference>
<dbReference type="SUPFAM" id="SSF48403">
    <property type="entry name" value="Ankyrin repeat"/>
    <property type="match status" value="1"/>
</dbReference>
<dbReference type="SMART" id="SM00248">
    <property type="entry name" value="ANK"/>
    <property type="match status" value="2"/>
</dbReference>
<feature type="repeat" description="ANK" evidence="3">
    <location>
        <begin position="150"/>
        <end position="188"/>
    </location>
</feature>
<name>A0ABN9PH22_9DINO</name>
<dbReference type="EMBL" id="CAUYUJ010000737">
    <property type="protein sequence ID" value="CAK0792258.1"/>
    <property type="molecule type" value="Genomic_DNA"/>
</dbReference>
<keyword evidence="5" id="KW-1185">Reference proteome</keyword>
<organism evidence="4 5">
    <name type="scientific">Prorocentrum cordatum</name>
    <dbReference type="NCBI Taxonomy" id="2364126"/>
    <lineage>
        <taxon>Eukaryota</taxon>
        <taxon>Sar</taxon>
        <taxon>Alveolata</taxon>
        <taxon>Dinophyceae</taxon>
        <taxon>Prorocentrales</taxon>
        <taxon>Prorocentraceae</taxon>
        <taxon>Prorocentrum</taxon>
    </lineage>
</organism>
<dbReference type="PANTHER" id="PTHR24126">
    <property type="entry name" value="ANKYRIN REPEAT, PH AND SEC7 DOMAIN CONTAINING PROTEIN SECG-RELATED"/>
    <property type="match status" value="1"/>
</dbReference>
<feature type="non-terminal residue" evidence="4">
    <location>
        <position position="1"/>
    </location>
</feature>
<proteinExistence type="predicted"/>
<dbReference type="Pfam" id="PF12796">
    <property type="entry name" value="Ank_2"/>
    <property type="match status" value="1"/>
</dbReference>
<accession>A0ABN9PH22</accession>
<dbReference type="InterPro" id="IPR036770">
    <property type="entry name" value="Ankyrin_rpt-contain_sf"/>
</dbReference>
<evidence type="ECO:0000256" key="3">
    <source>
        <dbReference type="PROSITE-ProRule" id="PRU00023"/>
    </source>
</evidence>
<protein>
    <recommendedName>
        <fullName evidence="6">RING-type E3 ubiquitin transferase</fullName>
    </recommendedName>
</protein>
<dbReference type="Gene3D" id="1.25.40.20">
    <property type="entry name" value="Ankyrin repeat-containing domain"/>
    <property type="match status" value="1"/>
</dbReference>
<keyword evidence="2 3" id="KW-0040">ANK repeat</keyword>
<feature type="repeat" description="ANK" evidence="3">
    <location>
        <begin position="117"/>
        <end position="149"/>
    </location>
</feature>
<feature type="non-terminal residue" evidence="4">
    <location>
        <position position="229"/>
    </location>
</feature>
<gene>
    <name evidence="4" type="ORF">PCOR1329_LOCUS2907</name>
</gene>
<evidence type="ECO:0000256" key="2">
    <source>
        <dbReference type="ARBA" id="ARBA00023043"/>
    </source>
</evidence>
<comment type="caution">
    <text evidence="4">The sequence shown here is derived from an EMBL/GenBank/DDBJ whole genome shotgun (WGS) entry which is preliminary data.</text>
</comment>
<dbReference type="PANTHER" id="PTHR24126:SF14">
    <property type="entry name" value="ANK_REP_REGION DOMAIN-CONTAINING PROTEIN"/>
    <property type="match status" value="1"/>
</dbReference>
<evidence type="ECO:0000313" key="4">
    <source>
        <dbReference type="EMBL" id="CAK0792258.1"/>
    </source>
</evidence>
<dbReference type="PROSITE" id="PS50088">
    <property type="entry name" value="ANK_REPEAT"/>
    <property type="match status" value="2"/>
</dbReference>
<evidence type="ECO:0000256" key="1">
    <source>
        <dbReference type="ARBA" id="ARBA00022737"/>
    </source>
</evidence>
<sequence length="229" mass="25044">GMQYIQSLFSPSAGSDPRFAVGTRVICQTADGWQPGRVVALWWRHPDFPPDFSAPYQVELESNGTLIFVPQDTDQLCRMRVILWWERLFEAGSATEAELREAAVRAGPGAIDEANHAGATALLECARLGRGGCVRALLELGANASLADREGRAPLHHAVMFQTDDAEVVSGMVRSLLAHRADPNAQDQDPDKDPEYTSKTFDEREMHRSALHYCAADGNIAAARSLLEA</sequence>
<evidence type="ECO:0008006" key="6">
    <source>
        <dbReference type="Google" id="ProtNLM"/>
    </source>
</evidence>
<dbReference type="InterPro" id="IPR002110">
    <property type="entry name" value="Ankyrin_rpt"/>
</dbReference>
<keyword evidence="1" id="KW-0677">Repeat</keyword>